<evidence type="ECO:0000256" key="3">
    <source>
        <dbReference type="ARBA" id="ARBA00006757"/>
    </source>
</evidence>
<proteinExistence type="inferred from homology"/>
<feature type="transmembrane region" description="Helical" evidence="7">
    <location>
        <begin position="207"/>
        <end position="227"/>
    </location>
</feature>
<feature type="transmembrane region" description="Helical" evidence="7">
    <location>
        <begin position="167"/>
        <end position="187"/>
    </location>
</feature>
<protein>
    <submittedName>
        <fullName evidence="8">Uncharacterized protein</fullName>
    </submittedName>
</protein>
<evidence type="ECO:0000313" key="9">
    <source>
        <dbReference type="Proteomes" id="UP000764110"/>
    </source>
</evidence>
<feature type="transmembrane region" description="Helical" evidence="7">
    <location>
        <begin position="140"/>
        <end position="160"/>
    </location>
</feature>
<evidence type="ECO:0000256" key="5">
    <source>
        <dbReference type="ARBA" id="ARBA00022989"/>
    </source>
</evidence>
<keyword evidence="6 7" id="KW-0472">Membrane</keyword>
<dbReference type="GO" id="GO:0016829">
    <property type="term" value="F:lyase activity"/>
    <property type="evidence" value="ECO:0007669"/>
    <property type="project" value="InterPro"/>
</dbReference>
<gene>
    <name evidence="8" type="ORF">MHUMG1_08923</name>
</gene>
<sequence>MDFFHDTSAPPEYEQVAWIADVAVYAQALGWALSYVEMMYRSIKDRTYGMSLLALCSNFAWEFTYAVIYPASGKPERIMLTTWLILNVGVMACVIAFAPNEWNHAPLVKRNLPLIVGFSTLAFGSGQVALAATVGPGLAANWGSMVCFELVCAGNICQLLSRESSRGVSYTMWFSRFFGSFIGYIFYSLRAKHWPQTYSWLDNPITQWNGGVCCLLEMVYVVLLWHVKRNEKLTGKKYA</sequence>
<evidence type="ECO:0000256" key="4">
    <source>
        <dbReference type="ARBA" id="ARBA00022692"/>
    </source>
</evidence>
<dbReference type="GO" id="GO:0016020">
    <property type="term" value="C:membrane"/>
    <property type="evidence" value="ECO:0007669"/>
    <property type="project" value="UniProtKB-SubCell"/>
</dbReference>
<evidence type="ECO:0000256" key="7">
    <source>
        <dbReference type="SAM" id="Phobius"/>
    </source>
</evidence>
<dbReference type="Proteomes" id="UP000764110">
    <property type="component" value="Unassembled WGS sequence"/>
</dbReference>
<evidence type="ECO:0000256" key="2">
    <source>
        <dbReference type="ARBA" id="ARBA00005179"/>
    </source>
</evidence>
<feature type="transmembrane region" description="Helical" evidence="7">
    <location>
        <begin position="80"/>
        <end position="100"/>
    </location>
</feature>
<dbReference type="PANTHER" id="PTHR42038">
    <property type="match status" value="1"/>
</dbReference>
<organism evidence="8 9">
    <name type="scientific">Metarhizium humberi</name>
    <dbReference type="NCBI Taxonomy" id="2596975"/>
    <lineage>
        <taxon>Eukaryota</taxon>
        <taxon>Fungi</taxon>
        <taxon>Dikarya</taxon>
        <taxon>Ascomycota</taxon>
        <taxon>Pezizomycotina</taxon>
        <taxon>Sordariomycetes</taxon>
        <taxon>Hypocreomycetidae</taxon>
        <taxon>Hypocreales</taxon>
        <taxon>Clavicipitaceae</taxon>
        <taxon>Metarhizium</taxon>
    </lineage>
</organism>
<feature type="transmembrane region" description="Helical" evidence="7">
    <location>
        <begin position="16"/>
        <end position="36"/>
    </location>
</feature>
<keyword evidence="9" id="KW-1185">Reference proteome</keyword>
<feature type="transmembrane region" description="Helical" evidence="7">
    <location>
        <begin position="112"/>
        <end position="134"/>
    </location>
</feature>
<keyword evidence="4 7" id="KW-0812">Transmembrane</keyword>
<dbReference type="Pfam" id="PF25129">
    <property type="entry name" value="Pyr4-TMTC"/>
    <property type="match status" value="1"/>
</dbReference>
<dbReference type="InterPro" id="IPR039020">
    <property type="entry name" value="PaxB-like"/>
</dbReference>
<evidence type="ECO:0000313" key="8">
    <source>
        <dbReference type="EMBL" id="KAH0593201.1"/>
    </source>
</evidence>
<keyword evidence="5 7" id="KW-1133">Transmembrane helix</keyword>
<evidence type="ECO:0000256" key="6">
    <source>
        <dbReference type="ARBA" id="ARBA00023136"/>
    </source>
</evidence>
<comment type="pathway">
    <text evidence="2">Secondary metabolite biosynthesis.</text>
</comment>
<comment type="subcellular location">
    <subcellularLocation>
        <location evidence="1">Membrane</location>
        <topology evidence="1">Multi-pass membrane protein</topology>
    </subcellularLocation>
</comment>
<dbReference type="EMBL" id="JACEFI010000022">
    <property type="protein sequence ID" value="KAH0593201.1"/>
    <property type="molecule type" value="Genomic_DNA"/>
</dbReference>
<reference evidence="8 9" key="1">
    <citation type="submission" date="2020-07" db="EMBL/GenBank/DDBJ databases">
        <title>Metarhizium humberi genome.</title>
        <authorList>
            <person name="Lysoe E."/>
        </authorList>
    </citation>
    <scope>NUCLEOTIDE SEQUENCE [LARGE SCALE GENOMIC DNA]</scope>
    <source>
        <strain evidence="8 9">ESALQ1638</strain>
    </source>
</reference>
<comment type="caution">
    <text evidence="8">The sequence shown here is derived from an EMBL/GenBank/DDBJ whole genome shotgun (WGS) entry which is preliminary data.</text>
</comment>
<feature type="transmembrane region" description="Helical" evidence="7">
    <location>
        <begin position="48"/>
        <end position="68"/>
    </location>
</feature>
<name>A0A9P8M2N7_9HYPO</name>
<comment type="similarity">
    <text evidence="3">Belongs to the paxB family.</text>
</comment>
<evidence type="ECO:0000256" key="1">
    <source>
        <dbReference type="ARBA" id="ARBA00004141"/>
    </source>
</evidence>
<accession>A0A9P8M2N7</accession>
<dbReference type="PANTHER" id="PTHR42038:SF2">
    <property type="entry name" value="TERPENE CYCLASE AUSL"/>
    <property type="match status" value="1"/>
</dbReference>
<dbReference type="AlphaFoldDB" id="A0A9P8M2N7"/>